<evidence type="ECO:0000256" key="4">
    <source>
        <dbReference type="ARBA" id="ARBA00022679"/>
    </source>
</evidence>
<proteinExistence type="inferred from homology"/>
<keyword evidence="4" id="KW-0808">Transferase</keyword>
<feature type="domain" description="YDG" evidence="5">
    <location>
        <begin position="1"/>
        <end position="29"/>
    </location>
</feature>
<evidence type="ECO:0000313" key="6">
    <source>
        <dbReference type="EMBL" id="BAN01838.1"/>
    </source>
</evidence>
<dbReference type="InterPro" id="IPR029044">
    <property type="entry name" value="Nucleotide-diphossugar_trans"/>
</dbReference>
<keyword evidence="3" id="KW-0328">Glycosyltransferase</keyword>
<evidence type="ECO:0000256" key="3">
    <source>
        <dbReference type="ARBA" id="ARBA00022676"/>
    </source>
</evidence>
<sequence length="422" mass="45702">MLYRVDRTWRRAGDTVLAGSPLTMFRLSTSGGAVVDRLVAGDHIETSTLVDRMLEAGAIHPRPERSTVFEVADVTIVTPQLGGTVRFSERVVVDDGSVPPLAGASVRLATNRGPAAARNAGRREVDTALIAFVDADVDLPSQVTGGPTASDEGIARAWWEPLLAHFDDPRVGAVAPRVTGDPGSSLDLGPDPARVRQGTRVSYVPAAALIVRSEAFDEIGGFDEQMRFGEDVDFVWRLDQAGWGCRYEPAATVEHRRRATVRERLRQQYGYGSSSAPLALRHPRALAPFRSDGWTASSLLLALTGHPLVGLGLAGSRTWSIRRKLPDVAPATLLRLSVTNHVAAARQLTTAVRRAWWPLVAVAALVSRRARRLAVVAVVAAPHRLMLDVAFGAGIWSSMLRLKDWKAITPSITLGPGRQRRR</sequence>
<evidence type="ECO:0000256" key="1">
    <source>
        <dbReference type="ARBA" id="ARBA00004776"/>
    </source>
</evidence>
<dbReference type="Gene3D" id="3.90.550.10">
    <property type="entry name" value="Spore Coat Polysaccharide Biosynthesis Protein SpsA, Chain A"/>
    <property type="match status" value="1"/>
</dbReference>
<protein>
    <recommendedName>
        <fullName evidence="5">YDG domain-containing protein</fullName>
    </recommendedName>
</protein>
<evidence type="ECO:0000259" key="5">
    <source>
        <dbReference type="PROSITE" id="PS51015"/>
    </source>
</evidence>
<dbReference type="AlphaFoldDB" id="A0A6C7EB28"/>
<evidence type="ECO:0000256" key="2">
    <source>
        <dbReference type="ARBA" id="ARBA00006739"/>
    </source>
</evidence>
<dbReference type="SUPFAM" id="SSF53448">
    <property type="entry name" value="Nucleotide-diphospho-sugar transferases"/>
    <property type="match status" value="1"/>
</dbReference>
<dbReference type="OrthoDB" id="5243838at2"/>
<comment type="pathway">
    <text evidence="1">Cell wall biogenesis; cell wall polysaccharide biosynthesis.</text>
</comment>
<dbReference type="GO" id="GO:0016757">
    <property type="term" value="F:glycosyltransferase activity"/>
    <property type="evidence" value="ECO:0007669"/>
    <property type="project" value="UniProtKB-KW"/>
</dbReference>
<reference evidence="6 7" key="1">
    <citation type="journal article" date="2013" name="Int. J. Syst. Evol. Microbiol.">
        <title>Ilumatobacter nonamiense sp. nov. and Ilumatobacter coccineum sp. nov., isolated from seashore sand.</title>
        <authorList>
            <person name="Matsumoto A."/>
            <person name="Kasai H."/>
            <person name="Matsuo Y."/>
            <person name="Shizuri Y."/>
            <person name="Ichikawa N."/>
            <person name="Fujita N."/>
            <person name="Omura S."/>
            <person name="Takahashi Y."/>
        </authorList>
    </citation>
    <scope>NUCLEOTIDE SEQUENCE [LARGE SCALE GENOMIC DNA]</scope>
    <source>
        <strain evidence="7">NBRC 103263 / KCTC 29153 / YM16-304</strain>
    </source>
</reference>
<gene>
    <name evidence="6" type="ORF">YM304_15240</name>
</gene>
<comment type="similarity">
    <text evidence="2">Belongs to the glycosyltransferase 2 family.</text>
</comment>
<dbReference type="EMBL" id="AP012057">
    <property type="protein sequence ID" value="BAN01838.1"/>
    <property type="molecule type" value="Genomic_DNA"/>
</dbReference>
<dbReference type="InterPro" id="IPR003105">
    <property type="entry name" value="SRA_YDG"/>
</dbReference>
<dbReference type="Proteomes" id="UP000011863">
    <property type="component" value="Chromosome"/>
</dbReference>
<dbReference type="PANTHER" id="PTHR43179:SF12">
    <property type="entry name" value="GALACTOFURANOSYLTRANSFERASE GLFT2"/>
    <property type="match status" value="1"/>
</dbReference>
<name>A0A6C7EB28_ILUCY</name>
<dbReference type="PROSITE" id="PS51015">
    <property type="entry name" value="YDG"/>
    <property type="match status" value="1"/>
</dbReference>
<accession>A0A6C7EB28</accession>
<evidence type="ECO:0000313" key="7">
    <source>
        <dbReference type="Proteomes" id="UP000011863"/>
    </source>
</evidence>
<dbReference type="KEGG" id="aym:YM304_15240"/>
<organism evidence="6 7">
    <name type="scientific">Ilumatobacter coccineus (strain NBRC 103263 / KCTC 29153 / YM16-304)</name>
    <dbReference type="NCBI Taxonomy" id="1313172"/>
    <lineage>
        <taxon>Bacteria</taxon>
        <taxon>Bacillati</taxon>
        <taxon>Actinomycetota</taxon>
        <taxon>Acidimicrobiia</taxon>
        <taxon>Acidimicrobiales</taxon>
        <taxon>Ilumatobacteraceae</taxon>
        <taxon>Ilumatobacter</taxon>
    </lineage>
</organism>
<dbReference type="PANTHER" id="PTHR43179">
    <property type="entry name" value="RHAMNOSYLTRANSFERASE WBBL"/>
    <property type="match status" value="1"/>
</dbReference>
<dbReference type="RefSeq" id="WP_015441085.1">
    <property type="nucleotide sequence ID" value="NC_020520.1"/>
</dbReference>
<keyword evidence="7" id="KW-1185">Reference proteome</keyword>